<sequence length="387" mass="44066">MQDRNFYWATLVEKNTTISNLVGKDFELSNFLSLYKDRLNTISNQNDATAAQYAEALKFKVDEITNINVALKKLIEENVTSFKSFSDNHIGVSGAFNQFKEVKNIDRIHQLIVQEMLLGINQIIDTYCAGIAPLYPIIDSVSFDVNSAQFKLLVKNLVTSLNTNKADYKLFYQPFLKFALGVLEINDRDEAGRYFPMREGVNKAAYNYIKTINWADYDYSIIVVLGDSPNSSNDLPNISLGGMARADHAVELYKQNKAPLLVFTGGHLYPVHTPYSEAIEVRKYVMDTYNIPESRLLVDPHSRHTTTNMRNVGRLIFKYNIPIDKKGIISTSNTHSEYVSSNRYPTRSQAEMNHIPVELYNRLSDFDIEFTSLIEVLHLDSSDPLDP</sequence>
<evidence type="ECO:0000259" key="1">
    <source>
        <dbReference type="Pfam" id="PF02698"/>
    </source>
</evidence>
<dbReference type="PANTHER" id="PTHR30336:SF20">
    <property type="entry name" value="DUF218 DOMAIN-CONTAINING PROTEIN"/>
    <property type="match status" value="1"/>
</dbReference>
<protein>
    <recommendedName>
        <fullName evidence="1">DUF218 domain-containing protein</fullName>
    </recommendedName>
</protein>
<name>A0A2S7KYQ5_9FLAO</name>
<dbReference type="InterPro" id="IPR003848">
    <property type="entry name" value="DUF218"/>
</dbReference>
<proteinExistence type="predicted"/>
<reference evidence="2 3" key="1">
    <citation type="submission" date="2016-11" db="EMBL/GenBank/DDBJ databases">
        <title>Trade-off between light-utilization and light-protection in marine flavobacteria.</title>
        <authorList>
            <person name="Kumagai Y."/>
        </authorList>
    </citation>
    <scope>NUCLEOTIDE SEQUENCE [LARGE SCALE GENOMIC DNA]</scope>
    <source>
        <strain evidence="2 3">ATCC 700397</strain>
    </source>
</reference>
<comment type="caution">
    <text evidence="2">The sequence shown here is derived from an EMBL/GenBank/DDBJ whole genome shotgun (WGS) entry which is preliminary data.</text>
</comment>
<feature type="domain" description="DUF218" evidence="1">
    <location>
        <begin position="221"/>
        <end position="337"/>
    </location>
</feature>
<dbReference type="Gene3D" id="3.40.50.620">
    <property type="entry name" value="HUPs"/>
    <property type="match status" value="1"/>
</dbReference>
<dbReference type="EMBL" id="MQUA01000013">
    <property type="protein sequence ID" value="PQB07757.1"/>
    <property type="molecule type" value="Genomic_DNA"/>
</dbReference>
<dbReference type="Proteomes" id="UP000239522">
    <property type="component" value="Unassembled WGS sequence"/>
</dbReference>
<dbReference type="OrthoDB" id="1092058at2"/>
<dbReference type="AlphaFoldDB" id="A0A2S7KYQ5"/>
<dbReference type="InterPro" id="IPR014729">
    <property type="entry name" value="Rossmann-like_a/b/a_fold"/>
</dbReference>
<dbReference type="CDD" id="cd06259">
    <property type="entry name" value="YdcF-like"/>
    <property type="match status" value="1"/>
</dbReference>
<evidence type="ECO:0000313" key="2">
    <source>
        <dbReference type="EMBL" id="PQB07757.1"/>
    </source>
</evidence>
<accession>A0A2S7KYQ5</accession>
<dbReference type="PANTHER" id="PTHR30336">
    <property type="entry name" value="INNER MEMBRANE PROTEIN, PROBABLE PERMEASE"/>
    <property type="match status" value="1"/>
</dbReference>
<dbReference type="RefSeq" id="WP_104809967.1">
    <property type="nucleotide sequence ID" value="NZ_MQUA01000013.1"/>
</dbReference>
<organism evidence="2 3">
    <name type="scientific">Polaribacter filamentus</name>
    <dbReference type="NCBI Taxonomy" id="53483"/>
    <lineage>
        <taxon>Bacteria</taxon>
        <taxon>Pseudomonadati</taxon>
        <taxon>Bacteroidota</taxon>
        <taxon>Flavobacteriia</taxon>
        <taxon>Flavobacteriales</taxon>
        <taxon>Flavobacteriaceae</taxon>
    </lineage>
</organism>
<keyword evidence="3" id="KW-1185">Reference proteome</keyword>
<gene>
    <name evidence="2" type="ORF">BST83_11795</name>
</gene>
<dbReference type="GO" id="GO:0005886">
    <property type="term" value="C:plasma membrane"/>
    <property type="evidence" value="ECO:0007669"/>
    <property type="project" value="TreeGrafter"/>
</dbReference>
<evidence type="ECO:0000313" key="3">
    <source>
        <dbReference type="Proteomes" id="UP000239522"/>
    </source>
</evidence>
<dbReference type="InterPro" id="IPR051599">
    <property type="entry name" value="Cell_Envelope_Assoc"/>
</dbReference>
<dbReference type="Pfam" id="PF02698">
    <property type="entry name" value="DUF218"/>
    <property type="match status" value="1"/>
</dbReference>